<keyword evidence="2" id="KW-0472">Membrane</keyword>
<keyword evidence="2" id="KW-0812">Transmembrane</keyword>
<keyword evidence="2" id="KW-1133">Transmembrane helix</keyword>
<feature type="transmembrane region" description="Helical" evidence="2">
    <location>
        <begin position="12"/>
        <end position="32"/>
    </location>
</feature>
<dbReference type="OrthoDB" id="4578576at2"/>
<dbReference type="Proteomes" id="UP000268084">
    <property type="component" value="Chromosome"/>
</dbReference>
<evidence type="ECO:0000256" key="1">
    <source>
        <dbReference type="SAM" id="MobiDB-lite"/>
    </source>
</evidence>
<reference evidence="3 4" key="1">
    <citation type="submission" date="2018-11" db="EMBL/GenBank/DDBJ databases">
        <authorList>
            <person name="Da X."/>
        </authorList>
    </citation>
    <scope>NUCLEOTIDE SEQUENCE [LARGE SCALE GENOMIC DNA]</scope>
    <source>
        <strain evidence="3 4">S14-144</strain>
    </source>
</reference>
<proteinExistence type="predicted"/>
<evidence type="ECO:0000256" key="2">
    <source>
        <dbReference type="SAM" id="Phobius"/>
    </source>
</evidence>
<dbReference type="RefSeq" id="WP_124799777.1">
    <property type="nucleotide sequence ID" value="NZ_CP034170.1"/>
</dbReference>
<organism evidence="3 4">
    <name type="scientific">Nakamurella antarctica</name>
    <dbReference type="NCBI Taxonomy" id="1902245"/>
    <lineage>
        <taxon>Bacteria</taxon>
        <taxon>Bacillati</taxon>
        <taxon>Actinomycetota</taxon>
        <taxon>Actinomycetes</taxon>
        <taxon>Nakamurellales</taxon>
        <taxon>Nakamurellaceae</taxon>
        <taxon>Nakamurella</taxon>
    </lineage>
</organism>
<sequence length="135" mass="14098">MITSSSRAAVWLMRVVMVVGVLAGVLLMHSLVVEPATSGASAAGVSHSAQAPDHHGGSTSPEQQCDSSGCSDHSALHICMSILAAVGATLVLMLYGRLVRDAITVFVRPAMAGRMQGRAPPWSHLSLEKLSVLRL</sequence>
<protein>
    <submittedName>
        <fullName evidence="3">Uncharacterized protein</fullName>
    </submittedName>
</protein>
<dbReference type="KEGG" id="nak:EH165_12725"/>
<gene>
    <name evidence="3" type="ORF">EH165_12725</name>
</gene>
<feature type="region of interest" description="Disordered" evidence="1">
    <location>
        <begin position="43"/>
        <end position="67"/>
    </location>
</feature>
<dbReference type="InterPro" id="IPR046151">
    <property type="entry name" value="DUF6153"/>
</dbReference>
<dbReference type="EMBL" id="CP034170">
    <property type="protein sequence ID" value="AZI58873.1"/>
    <property type="molecule type" value="Genomic_DNA"/>
</dbReference>
<reference evidence="3 4" key="2">
    <citation type="submission" date="2018-12" db="EMBL/GenBank/DDBJ databases">
        <title>Nakamurella antarcticus sp. nov., isolated from Antarctica South Shetland Islands soil.</title>
        <authorList>
            <person name="Peng F."/>
        </authorList>
    </citation>
    <scope>NUCLEOTIDE SEQUENCE [LARGE SCALE GENOMIC DNA]</scope>
    <source>
        <strain evidence="3 4">S14-144</strain>
    </source>
</reference>
<keyword evidence="4" id="KW-1185">Reference proteome</keyword>
<accession>A0A3G8ZNP6</accession>
<evidence type="ECO:0000313" key="3">
    <source>
        <dbReference type="EMBL" id="AZI58873.1"/>
    </source>
</evidence>
<name>A0A3G8ZNP6_9ACTN</name>
<feature type="compositionally biased region" description="Polar residues" evidence="1">
    <location>
        <begin position="57"/>
        <end position="67"/>
    </location>
</feature>
<evidence type="ECO:0000313" key="4">
    <source>
        <dbReference type="Proteomes" id="UP000268084"/>
    </source>
</evidence>
<feature type="transmembrane region" description="Helical" evidence="2">
    <location>
        <begin position="75"/>
        <end position="95"/>
    </location>
</feature>
<dbReference type="Pfam" id="PF19650">
    <property type="entry name" value="DUF6153"/>
    <property type="match status" value="1"/>
</dbReference>
<dbReference type="AlphaFoldDB" id="A0A3G8ZNP6"/>